<proteinExistence type="predicted"/>
<sequence length="80" mass="9044">MSNTIISVNESILVEKQKFVNEVNLLTAYNRRPQSGGEAATQYVAIVMEHSTRKKTSSLRVCCKQTVKKENMSTPKLQKK</sequence>
<dbReference type="Proteomes" id="UP001634394">
    <property type="component" value="Unassembled WGS sequence"/>
</dbReference>
<protein>
    <submittedName>
        <fullName evidence="1">Uncharacterized protein</fullName>
    </submittedName>
</protein>
<dbReference type="EMBL" id="JBJQND010000007">
    <property type="protein sequence ID" value="KAL3871673.1"/>
    <property type="molecule type" value="Genomic_DNA"/>
</dbReference>
<organism evidence="1 2">
    <name type="scientific">Sinanodonta woodiana</name>
    <name type="common">Chinese pond mussel</name>
    <name type="synonym">Anodonta woodiana</name>
    <dbReference type="NCBI Taxonomy" id="1069815"/>
    <lineage>
        <taxon>Eukaryota</taxon>
        <taxon>Metazoa</taxon>
        <taxon>Spiralia</taxon>
        <taxon>Lophotrochozoa</taxon>
        <taxon>Mollusca</taxon>
        <taxon>Bivalvia</taxon>
        <taxon>Autobranchia</taxon>
        <taxon>Heteroconchia</taxon>
        <taxon>Palaeoheterodonta</taxon>
        <taxon>Unionida</taxon>
        <taxon>Unionoidea</taxon>
        <taxon>Unionidae</taxon>
        <taxon>Unioninae</taxon>
        <taxon>Sinanodonta</taxon>
    </lineage>
</organism>
<gene>
    <name evidence="1" type="ORF">ACJMK2_039657</name>
</gene>
<dbReference type="AlphaFoldDB" id="A0ABD3WG01"/>
<keyword evidence="2" id="KW-1185">Reference proteome</keyword>
<evidence type="ECO:0000313" key="2">
    <source>
        <dbReference type="Proteomes" id="UP001634394"/>
    </source>
</evidence>
<evidence type="ECO:0000313" key="1">
    <source>
        <dbReference type="EMBL" id="KAL3871673.1"/>
    </source>
</evidence>
<accession>A0ABD3WG01</accession>
<name>A0ABD3WG01_SINWO</name>
<comment type="caution">
    <text evidence="1">The sequence shown here is derived from an EMBL/GenBank/DDBJ whole genome shotgun (WGS) entry which is preliminary data.</text>
</comment>
<reference evidence="1 2" key="1">
    <citation type="submission" date="2024-11" db="EMBL/GenBank/DDBJ databases">
        <title>Chromosome-level genome assembly of the freshwater bivalve Anodonta woodiana.</title>
        <authorList>
            <person name="Chen X."/>
        </authorList>
    </citation>
    <scope>NUCLEOTIDE SEQUENCE [LARGE SCALE GENOMIC DNA]</scope>
    <source>
        <strain evidence="1">MN2024</strain>
        <tissue evidence="1">Gills</tissue>
    </source>
</reference>